<evidence type="ECO:0000313" key="7">
    <source>
        <dbReference type="Proteomes" id="UP000015100"/>
    </source>
</evidence>
<sequence>MAGTTADTIFRQQLLAMARPELNALRMENYTRPQRRLIDEERVRRARAQPNSPPANNTIQQEPQQQHHQHQTTTGSSAGASGSGQSKRKPKRRETPKIHYMFEKYHKKIEAQVQGILFSSVDREGDAEWETNIIGEFNCSNRRCKGRWHSGKIFTLIRKYNRADGQLGYNAQVYSQRCLDCDSLGVMNIDEKIYMERVVRRLKIWKGEPVEDLPDIYKKTDEHEEELCEGSIT</sequence>
<reference evidence="7" key="2">
    <citation type="submission" date="2013-04" db="EMBL/GenBank/DDBJ databases">
        <title>Genomic mechanisms accounting for the adaptation to parasitism in nematode-trapping fungi.</title>
        <authorList>
            <person name="Ahren D.G."/>
        </authorList>
    </citation>
    <scope>NUCLEOTIDE SEQUENCE [LARGE SCALE GENOMIC DNA]</scope>
    <source>
        <strain evidence="7">CBS 200.50</strain>
    </source>
</reference>
<dbReference type="SMART" id="SM01328">
    <property type="entry name" value="zf-3CxxC"/>
    <property type="match status" value="1"/>
</dbReference>
<keyword evidence="7" id="KW-1185">Reference proteome</keyword>
<feature type="region of interest" description="Disordered" evidence="4">
    <location>
        <begin position="36"/>
        <end position="95"/>
    </location>
</feature>
<dbReference type="InterPro" id="IPR027377">
    <property type="entry name" value="ZAR1/RTP1-5-like_Znf-3CxxC"/>
</dbReference>
<evidence type="ECO:0000313" key="6">
    <source>
        <dbReference type="EMBL" id="EPS39309.1"/>
    </source>
</evidence>
<name>S8A8Z3_DACHA</name>
<evidence type="ECO:0000256" key="4">
    <source>
        <dbReference type="SAM" id="MobiDB-lite"/>
    </source>
</evidence>
<dbReference type="OrthoDB" id="8121437at2759"/>
<evidence type="ECO:0000256" key="1">
    <source>
        <dbReference type="ARBA" id="ARBA00022723"/>
    </source>
</evidence>
<dbReference type="OMA" id="CKHEWES"/>
<reference evidence="6 7" key="1">
    <citation type="journal article" date="2013" name="PLoS Genet.">
        <title>Genomic mechanisms accounting for the adaptation to parasitism in nematode-trapping fungi.</title>
        <authorList>
            <person name="Meerupati T."/>
            <person name="Andersson K.M."/>
            <person name="Friman E."/>
            <person name="Kumar D."/>
            <person name="Tunlid A."/>
            <person name="Ahren D."/>
        </authorList>
    </citation>
    <scope>NUCLEOTIDE SEQUENCE [LARGE SCALE GENOMIC DNA]</scope>
    <source>
        <strain evidence="6 7">CBS 200.50</strain>
    </source>
</reference>
<feature type="compositionally biased region" description="Low complexity" evidence="4">
    <location>
        <begin position="60"/>
        <end position="85"/>
    </location>
</feature>
<dbReference type="HOGENOM" id="CLU_1001054_0_0_1"/>
<protein>
    <recommendedName>
        <fullName evidence="5">3CxxC-type domain-containing protein</fullName>
    </recommendedName>
</protein>
<dbReference type="GO" id="GO:0008270">
    <property type="term" value="F:zinc ion binding"/>
    <property type="evidence" value="ECO:0007669"/>
    <property type="project" value="UniProtKB-KW"/>
</dbReference>
<dbReference type="AlphaFoldDB" id="S8A8Z3"/>
<comment type="caution">
    <text evidence="6">The sequence shown here is derived from an EMBL/GenBank/DDBJ whole genome shotgun (WGS) entry which is preliminary data.</text>
</comment>
<organism evidence="6 7">
    <name type="scientific">Dactylellina haptotyla (strain CBS 200.50)</name>
    <name type="common">Nematode-trapping fungus</name>
    <name type="synonym">Monacrosporium haptotylum</name>
    <dbReference type="NCBI Taxonomy" id="1284197"/>
    <lineage>
        <taxon>Eukaryota</taxon>
        <taxon>Fungi</taxon>
        <taxon>Dikarya</taxon>
        <taxon>Ascomycota</taxon>
        <taxon>Pezizomycotina</taxon>
        <taxon>Orbiliomycetes</taxon>
        <taxon>Orbiliales</taxon>
        <taxon>Orbiliaceae</taxon>
        <taxon>Dactylellina</taxon>
    </lineage>
</organism>
<dbReference type="Proteomes" id="UP000015100">
    <property type="component" value="Unassembled WGS sequence"/>
</dbReference>
<keyword evidence="1" id="KW-0479">Metal-binding</keyword>
<keyword evidence="2" id="KW-0863">Zinc-finger</keyword>
<dbReference type="EMBL" id="AQGS01000479">
    <property type="protein sequence ID" value="EPS39309.1"/>
    <property type="molecule type" value="Genomic_DNA"/>
</dbReference>
<keyword evidence="3" id="KW-0862">Zinc</keyword>
<dbReference type="Pfam" id="PF13695">
    <property type="entry name" value="Zn_ribbon_3CxxC"/>
    <property type="match status" value="1"/>
</dbReference>
<proteinExistence type="predicted"/>
<evidence type="ECO:0000259" key="5">
    <source>
        <dbReference type="SMART" id="SM01328"/>
    </source>
</evidence>
<evidence type="ECO:0000256" key="2">
    <source>
        <dbReference type="ARBA" id="ARBA00022771"/>
    </source>
</evidence>
<feature type="domain" description="3CxxC-type" evidence="5">
    <location>
        <begin position="132"/>
        <end position="230"/>
    </location>
</feature>
<dbReference type="eggNOG" id="ENOG502SPG4">
    <property type="taxonomic scope" value="Eukaryota"/>
</dbReference>
<accession>S8A8Z3</accession>
<gene>
    <name evidence="6" type="ORF">H072_6906</name>
</gene>
<evidence type="ECO:0000256" key="3">
    <source>
        <dbReference type="ARBA" id="ARBA00022833"/>
    </source>
</evidence>